<accession>A0A975BJX0</accession>
<organism evidence="1 2">
    <name type="scientific">Desulfonema magnum</name>
    <dbReference type="NCBI Taxonomy" id="45655"/>
    <lineage>
        <taxon>Bacteria</taxon>
        <taxon>Pseudomonadati</taxon>
        <taxon>Thermodesulfobacteriota</taxon>
        <taxon>Desulfobacteria</taxon>
        <taxon>Desulfobacterales</taxon>
        <taxon>Desulfococcaceae</taxon>
        <taxon>Desulfonema</taxon>
    </lineage>
</organism>
<dbReference type="EMBL" id="CP061800">
    <property type="protein sequence ID" value="QTA86499.1"/>
    <property type="molecule type" value="Genomic_DNA"/>
</dbReference>
<dbReference type="KEGG" id="dmm:dnm_025220"/>
<protein>
    <submittedName>
        <fullName evidence="1">Uncharacterized protein</fullName>
    </submittedName>
</protein>
<keyword evidence="2" id="KW-1185">Reference proteome</keyword>
<gene>
    <name evidence="1" type="ORF">dnm_025220</name>
</gene>
<dbReference type="Proteomes" id="UP000663722">
    <property type="component" value="Chromosome"/>
</dbReference>
<proteinExistence type="predicted"/>
<reference evidence="1" key="1">
    <citation type="journal article" date="2021" name="Microb. Physiol.">
        <title>Proteogenomic Insights into the Physiology of Marine, Sulfate-Reducing, Filamentous Desulfonema limicola and Desulfonema magnum.</title>
        <authorList>
            <person name="Schnaars V."/>
            <person name="Wohlbrand L."/>
            <person name="Scheve S."/>
            <person name="Hinrichs C."/>
            <person name="Reinhardt R."/>
            <person name="Rabus R."/>
        </authorList>
    </citation>
    <scope>NUCLEOTIDE SEQUENCE</scope>
    <source>
        <strain evidence="1">4be13</strain>
    </source>
</reference>
<dbReference type="AlphaFoldDB" id="A0A975BJX0"/>
<sequence length="52" mass="6275">MRKSFLIISNFRVDSDKEKFFAIFFHNNHAPELQQRYESFRVFPATLHLTLS</sequence>
<evidence type="ECO:0000313" key="1">
    <source>
        <dbReference type="EMBL" id="QTA86499.1"/>
    </source>
</evidence>
<evidence type="ECO:0000313" key="2">
    <source>
        <dbReference type="Proteomes" id="UP000663722"/>
    </source>
</evidence>
<name>A0A975BJX0_9BACT</name>